<sequence>MFLMIVGTGAMGEVVRQCAQEDPFFDRIISVEPTENRWPEDKADLIIDFSHPKAIKGIYEYCREKGGNIPVVIGTTGQTGEDEEMIKLLSRICPVDRKANYSRGIGAVSQIAPEVSALLPGSDIAIEEIHHNKKKDAPSGTAKTLCDILHVPYSSAVSMRIGTVPGEHRICFALEDEVIEIIHRAFSKKIFAIGAIEAGKSMIKID</sequence>
<evidence type="ECO:0000256" key="3">
    <source>
        <dbReference type="ARBA" id="ARBA00022857"/>
    </source>
</evidence>
<keyword evidence="2" id="KW-0028">Amino-acid biosynthesis</keyword>
<dbReference type="Pfam" id="PF01113">
    <property type="entry name" value="DapB_N"/>
    <property type="match status" value="1"/>
</dbReference>
<dbReference type="InterPro" id="IPR000846">
    <property type="entry name" value="DapB_N"/>
</dbReference>
<evidence type="ECO:0000256" key="1">
    <source>
        <dbReference type="ARBA" id="ARBA00006642"/>
    </source>
</evidence>
<dbReference type="GO" id="GO:0009089">
    <property type="term" value="P:lysine biosynthetic process via diaminopimelate"/>
    <property type="evidence" value="ECO:0007669"/>
    <property type="project" value="InterPro"/>
</dbReference>
<evidence type="ECO:0000256" key="10">
    <source>
        <dbReference type="ARBA" id="ARBA00049080"/>
    </source>
</evidence>
<comment type="pathway">
    <text evidence="8">Amino-acid biosynthesis; L-lysine biosynthesis via DAP pathway; (S)-tetrahydrodipicolinate from L-aspartate: step 4/4.</text>
</comment>
<dbReference type="InterPro" id="IPR023940">
    <property type="entry name" value="DHDPR_bac"/>
</dbReference>
<evidence type="ECO:0000256" key="7">
    <source>
        <dbReference type="ARBA" id="ARBA00023154"/>
    </source>
</evidence>
<reference evidence="14" key="1">
    <citation type="submission" date="2020-10" db="EMBL/GenBank/DDBJ databases">
        <authorList>
            <person name="Gilroy R."/>
        </authorList>
    </citation>
    <scope>NUCLEOTIDE SEQUENCE</scope>
    <source>
        <strain evidence="14">11300</strain>
    </source>
</reference>
<dbReference type="Pfam" id="PF05173">
    <property type="entry name" value="DapB_C"/>
    <property type="match status" value="1"/>
</dbReference>
<name>A0A9D1I4I0_9FIRM</name>
<evidence type="ECO:0000259" key="12">
    <source>
        <dbReference type="Pfam" id="PF01113"/>
    </source>
</evidence>
<dbReference type="Gene3D" id="3.40.50.720">
    <property type="entry name" value="NAD(P)-binding Rossmann-like Domain"/>
    <property type="match status" value="2"/>
</dbReference>
<comment type="catalytic activity">
    <reaction evidence="11">
        <text>(S)-2,3,4,5-tetrahydrodipicolinate + NAD(+) + H2O = (2S,4S)-4-hydroxy-2,3,4,5-tetrahydrodipicolinate + NADH + H(+)</text>
        <dbReference type="Rhea" id="RHEA:35323"/>
        <dbReference type="ChEBI" id="CHEBI:15377"/>
        <dbReference type="ChEBI" id="CHEBI:15378"/>
        <dbReference type="ChEBI" id="CHEBI:16845"/>
        <dbReference type="ChEBI" id="CHEBI:57540"/>
        <dbReference type="ChEBI" id="CHEBI:57945"/>
        <dbReference type="ChEBI" id="CHEBI:67139"/>
        <dbReference type="EC" id="1.17.1.8"/>
    </reaction>
</comment>
<evidence type="ECO:0000256" key="5">
    <source>
        <dbReference type="ARBA" id="ARBA00023002"/>
    </source>
</evidence>
<keyword evidence="4" id="KW-0220">Diaminopimelate biosynthesis</keyword>
<dbReference type="EC" id="1.17.1.8" evidence="9"/>
<evidence type="ECO:0000256" key="6">
    <source>
        <dbReference type="ARBA" id="ARBA00023027"/>
    </source>
</evidence>
<dbReference type="PANTHER" id="PTHR20836:SF0">
    <property type="entry name" value="4-HYDROXY-TETRAHYDRODIPICOLINATE REDUCTASE 1, CHLOROPLASTIC-RELATED"/>
    <property type="match status" value="1"/>
</dbReference>
<dbReference type="GO" id="GO:0019877">
    <property type="term" value="P:diaminopimelate biosynthetic process"/>
    <property type="evidence" value="ECO:0007669"/>
    <property type="project" value="UniProtKB-KW"/>
</dbReference>
<keyword evidence="3" id="KW-0521">NADP</keyword>
<evidence type="ECO:0000256" key="8">
    <source>
        <dbReference type="ARBA" id="ARBA00037922"/>
    </source>
</evidence>
<keyword evidence="5" id="KW-0560">Oxidoreductase</keyword>
<protein>
    <recommendedName>
        <fullName evidence="9">4-hydroxy-tetrahydrodipicolinate reductase</fullName>
        <ecNumber evidence="9">1.17.1.8</ecNumber>
    </recommendedName>
</protein>
<dbReference type="GO" id="GO:0008839">
    <property type="term" value="F:4-hydroxy-tetrahydrodipicolinate reductase"/>
    <property type="evidence" value="ECO:0007669"/>
    <property type="project" value="UniProtKB-EC"/>
</dbReference>
<dbReference type="Proteomes" id="UP000824091">
    <property type="component" value="Unassembled WGS sequence"/>
</dbReference>
<comment type="catalytic activity">
    <reaction evidence="10">
        <text>(S)-2,3,4,5-tetrahydrodipicolinate + NADP(+) + H2O = (2S,4S)-4-hydroxy-2,3,4,5-tetrahydrodipicolinate + NADPH + H(+)</text>
        <dbReference type="Rhea" id="RHEA:35331"/>
        <dbReference type="ChEBI" id="CHEBI:15377"/>
        <dbReference type="ChEBI" id="CHEBI:15378"/>
        <dbReference type="ChEBI" id="CHEBI:16845"/>
        <dbReference type="ChEBI" id="CHEBI:57783"/>
        <dbReference type="ChEBI" id="CHEBI:58349"/>
        <dbReference type="ChEBI" id="CHEBI:67139"/>
        <dbReference type="EC" id="1.17.1.8"/>
    </reaction>
</comment>
<dbReference type="SUPFAM" id="SSF51735">
    <property type="entry name" value="NAD(P)-binding Rossmann-fold domains"/>
    <property type="match status" value="1"/>
</dbReference>
<proteinExistence type="inferred from homology"/>
<organism evidence="14 15">
    <name type="scientific">Candidatus Fimisoma avicola</name>
    <dbReference type="NCBI Taxonomy" id="2840826"/>
    <lineage>
        <taxon>Bacteria</taxon>
        <taxon>Bacillati</taxon>
        <taxon>Bacillota</taxon>
        <taxon>Clostridia</taxon>
        <taxon>Eubacteriales</taxon>
        <taxon>Candidatus Fimisoma</taxon>
    </lineage>
</organism>
<feature type="domain" description="Dihydrodipicolinate reductase N-terminal" evidence="12">
    <location>
        <begin position="41"/>
        <end position="100"/>
    </location>
</feature>
<keyword evidence="7" id="KW-0457">Lysine biosynthesis</keyword>
<evidence type="ECO:0000313" key="15">
    <source>
        <dbReference type="Proteomes" id="UP000824091"/>
    </source>
</evidence>
<gene>
    <name evidence="14" type="ORF">IAD16_01315</name>
</gene>
<dbReference type="GO" id="GO:0005829">
    <property type="term" value="C:cytosol"/>
    <property type="evidence" value="ECO:0007669"/>
    <property type="project" value="TreeGrafter"/>
</dbReference>
<evidence type="ECO:0000313" key="14">
    <source>
        <dbReference type="EMBL" id="HIU27003.1"/>
    </source>
</evidence>
<evidence type="ECO:0000256" key="9">
    <source>
        <dbReference type="ARBA" id="ARBA00038983"/>
    </source>
</evidence>
<evidence type="ECO:0000256" key="11">
    <source>
        <dbReference type="ARBA" id="ARBA00049396"/>
    </source>
</evidence>
<dbReference type="AlphaFoldDB" id="A0A9D1I4I0"/>
<comment type="caution">
    <text evidence="14">The sequence shown here is derived from an EMBL/GenBank/DDBJ whole genome shotgun (WGS) entry which is preliminary data.</text>
</comment>
<comment type="similarity">
    <text evidence="1">Belongs to the DapB family.</text>
</comment>
<dbReference type="Gene3D" id="3.30.360.10">
    <property type="entry name" value="Dihydrodipicolinate Reductase, domain 2"/>
    <property type="match status" value="2"/>
</dbReference>
<evidence type="ECO:0000259" key="13">
    <source>
        <dbReference type="Pfam" id="PF05173"/>
    </source>
</evidence>
<evidence type="ECO:0000256" key="2">
    <source>
        <dbReference type="ARBA" id="ARBA00022605"/>
    </source>
</evidence>
<dbReference type="SUPFAM" id="SSF55347">
    <property type="entry name" value="Glyceraldehyde-3-phosphate dehydrogenase-like, C-terminal domain"/>
    <property type="match status" value="1"/>
</dbReference>
<dbReference type="InterPro" id="IPR022663">
    <property type="entry name" value="DapB_C"/>
</dbReference>
<dbReference type="EMBL" id="DVMO01000020">
    <property type="protein sequence ID" value="HIU27003.1"/>
    <property type="molecule type" value="Genomic_DNA"/>
</dbReference>
<feature type="domain" description="Dihydrodipicolinate reductase C-terminal" evidence="13">
    <location>
        <begin position="104"/>
        <end position="201"/>
    </location>
</feature>
<reference evidence="14" key="2">
    <citation type="journal article" date="2021" name="PeerJ">
        <title>Extensive microbial diversity within the chicken gut microbiome revealed by metagenomics and culture.</title>
        <authorList>
            <person name="Gilroy R."/>
            <person name="Ravi A."/>
            <person name="Getino M."/>
            <person name="Pursley I."/>
            <person name="Horton D.L."/>
            <person name="Alikhan N.F."/>
            <person name="Baker D."/>
            <person name="Gharbi K."/>
            <person name="Hall N."/>
            <person name="Watson M."/>
            <person name="Adriaenssens E.M."/>
            <person name="Foster-Nyarko E."/>
            <person name="Jarju S."/>
            <person name="Secka A."/>
            <person name="Antonio M."/>
            <person name="Oren A."/>
            <person name="Chaudhuri R.R."/>
            <person name="La Ragione R."/>
            <person name="Hildebrand F."/>
            <person name="Pallen M.J."/>
        </authorList>
    </citation>
    <scope>NUCLEOTIDE SEQUENCE</scope>
    <source>
        <strain evidence="14">11300</strain>
    </source>
</reference>
<evidence type="ECO:0000256" key="4">
    <source>
        <dbReference type="ARBA" id="ARBA00022915"/>
    </source>
</evidence>
<dbReference type="InterPro" id="IPR036291">
    <property type="entry name" value="NAD(P)-bd_dom_sf"/>
</dbReference>
<dbReference type="PANTHER" id="PTHR20836">
    <property type="entry name" value="DIHYDRODIPICOLINATE REDUCTASE"/>
    <property type="match status" value="1"/>
</dbReference>
<accession>A0A9D1I4I0</accession>
<keyword evidence="6" id="KW-0520">NAD</keyword>